<comment type="catalytic activity">
    <reaction evidence="7 9 10">
        <text>2-(2-carboxy-4-methylthiazol-5-yl)ethyl phosphate + 4-amino-2-methyl-5-(diphosphooxymethyl)pyrimidine + 2 H(+) = thiamine phosphate + CO2 + diphosphate</text>
        <dbReference type="Rhea" id="RHEA:47848"/>
        <dbReference type="ChEBI" id="CHEBI:15378"/>
        <dbReference type="ChEBI" id="CHEBI:16526"/>
        <dbReference type="ChEBI" id="CHEBI:33019"/>
        <dbReference type="ChEBI" id="CHEBI:37575"/>
        <dbReference type="ChEBI" id="CHEBI:57841"/>
        <dbReference type="ChEBI" id="CHEBI:62890"/>
        <dbReference type="EC" id="2.5.1.3"/>
    </reaction>
</comment>
<evidence type="ECO:0000256" key="6">
    <source>
        <dbReference type="ARBA" id="ARBA00047334"/>
    </source>
</evidence>
<accession>A0A1F4U9A4</accession>
<dbReference type="EMBL" id="MEUM01000106">
    <property type="protein sequence ID" value="OGC41457.1"/>
    <property type="molecule type" value="Genomic_DNA"/>
</dbReference>
<evidence type="ECO:0000256" key="10">
    <source>
        <dbReference type="RuleBase" id="RU003826"/>
    </source>
</evidence>
<organism evidence="14 15">
    <name type="scientific">candidate division WOR-3 bacterium RBG_13_43_14</name>
    <dbReference type="NCBI Taxonomy" id="1802590"/>
    <lineage>
        <taxon>Bacteria</taxon>
        <taxon>Bacteria division WOR-3</taxon>
    </lineage>
</organism>
<keyword evidence="2 9" id="KW-0808">Transferase</keyword>
<dbReference type="InterPro" id="IPR034291">
    <property type="entry name" value="TMP_synthase"/>
</dbReference>
<dbReference type="InterPro" id="IPR013785">
    <property type="entry name" value="Aldolase_TIM"/>
</dbReference>
<reference evidence="14 15" key="1">
    <citation type="journal article" date="2016" name="Nat. Commun.">
        <title>Thousands of microbial genomes shed light on interconnected biogeochemical processes in an aquifer system.</title>
        <authorList>
            <person name="Anantharaman K."/>
            <person name="Brown C.T."/>
            <person name="Hug L.A."/>
            <person name="Sharon I."/>
            <person name="Castelle C.J."/>
            <person name="Probst A.J."/>
            <person name="Thomas B.C."/>
            <person name="Singh A."/>
            <person name="Wilkins M.J."/>
            <person name="Karaoz U."/>
            <person name="Brodie E.L."/>
            <person name="Williams K.H."/>
            <person name="Hubbard S.S."/>
            <person name="Banfield J.F."/>
        </authorList>
    </citation>
    <scope>NUCLEOTIDE SEQUENCE [LARGE SCALE GENOMIC DNA]</scope>
</reference>
<evidence type="ECO:0000259" key="13">
    <source>
        <dbReference type="Pfam" id="PF17792"/>
    </source>
</evidence>
<keyword evidence="5 9" id="KW-0784">Thiamine biosynthesis</keyword>
<feature type="binding site" evidence="9">
    <location>
        <position position="241"/>
    </location>
    <ligand>
        <name>4-amino-2-methyl-5-(diphosphooxymethyl)pyrimidine</name>
        <dbReference type="ChEBI" id="CHEBI:57841"/>
    </ligand>
</feature>
<comment type="cofactor">
    <cofactor evidence="9">
        <name>Mg(2+)</name>
        <dbReference type="ChEBI" id="CHEBI:18420"/>
    </cofactor>
    <text evidence="9">Binds 1 Mg(2+) ion per subunit.</text>
</comment>
<dbReference type="GO" id="GO:0004789">
    <property type="term" value="F:thiamine-phosphate diphosphorylase activity"/>
    <property type="evidence" value="ECO:0007669"/>
    <property type="project" value="UniProtKB-UniRule"/>
</dbReference>
<evidence type="ECO:0000313" key="14">
    <source>
        <dbReference type="EMBL" id="OGC41457.1"/>
    </source>
</evidence>
<evidence type="ECO:0000256" key="7">
    <source>
        <dbReference type="ARBA" id="ARBA00047851"/>
    </source>
</evidence>
<dbReference type="GO" id="GO:0009229">
    <property type="term" value="P:thiamine diphosphate biosynthetic process"/>
    <property type="evidence" value="ECO:0007669"/>
    <property type="project" value="UniProtKB-UniRule"/>
</dbReference>
<feature type="binding site" evidence="9">
    <location>
        <begin position="170"/>
        <end position="174"/>
    </location>
    <ligand>
        <name>4-amino-2-methyl-5-(diphosphooxymethyl)pyrimidine</name>
        <dbReference type="ChEBI" id="CHEBI:57841"/>
    </ligand>
</feature>
<keyword evidence="3 9" id="KW-0479">Metal-binding</keyword>
<dbReference type="InterPro" id="IPR036206">
    <property type="entry name" value="ThiamineP_synth_sf"/>
</dbReference>
<dbReference type="GO" id="GO:0005737">
    <property type="term" value="C:cytoplasm"/>
    <property type="evidence" value="ECO:0007669"/>
    <property type="project" value="TreeGrafter"/>
</dbReference>
<dbReference type="Proteomes" id="UP000177025">
    <property type="component" value="Unassembled WGS sequence"/>
</dbReference>
<comment type="catalytic activity">
    <reaction evidence="8 9 10">
        <text>2-[(2R,5Z)-2-carboxy-4-methylthiazol-5(2H)-ylidene]ethyl phosphate + 4-amino-2-methyl-5-(diphosphooxymethyl)pyrimidine + 2 H(+) = thiamine phosphate + CO2 + diphosphate</text>
        <dbReference type="Rhea" id="RHEA:47844"/>
        <dbReference type="ChEBI" id="CHEBI:15378"/>
        <dbReference type="ChEBI" id="CHEBI:16526"/>
        <dbReference type="ChEBI" id="CHEBI:33019"/>
        <dbReference type="ChEBI" id="CHEBI:37575"/>
        <dbReference type="ChEBI" id="CHEBI:57841"/>
        <dbReference type="ChEBI" id="CHEBI:62899"/>
        <dbReference type="EC" id="2.5.1.3"/>
    </reaction>
</comment>
<keyword evidence="4 9" id="KW-0460">Magnesium</keyword>
<gene>
    <name evidence="9" type="primary">thiE</name>
    <name evidence="14" type="ORF">A2Y85_05900</name>
</gene>
<sequence length="337" mass="38404">MRWERMADVNLNRLAESLKLTEDAARFIFEDRSILKKVRRIRNDLKKIKIASDIRDLIRYRNSITDPGRPGNFDRPSLGDAEEMVLANINRAKESCRTLEELFKIENQVLSLFFKAVRFQLYDIEKDFFIHIKKRFDPSIYAVMDDKYIKIARLKETTRILVRYGVTMIQLRIKTWSDRRFINCARVLRNSLIDTPISLIINNRPDIALLSRANGVHLGQDDLPIKTTRKLLGKSYIIGASVHTPIQAIDAENQGADYLGIGALYPSRTKPESPVCGLSMLKKICRIVKIPVIGIGGITSSNQRQVINCGAAGVAVGEYIFTGNIKKNLERLTQKRA</sequence>
<feature type="domain" description="ThiD2" evidence="13">
    <location>
        <begin position="5"/>
        <end position="126"/>
    </location>
</feature>
<feature type="binding site" evidence="9">
    <location>
        <position position="202"/>
    </location>
    <ligand>
        <name>4-amino-2-methyl-5-(diphosphooxymethyl)pyrimidine</name>
        <dbReference type="ChEBI" id="CHEBI:57841"/>
    </ligand>
</feature>
<evidence type="ECO:0000256" key="4">
    <source>
        <dbReference type="ARBA" id="ARBA00022842"/>
    </source>
</evidence>
<dbReference type="EC" id="2.5.1.3" evidence="9"/>
<feature type="binding site" evidence="9">
    <location>
        <begin position="267"/>
        <end position="269"/>
    </location>
    <ligand>
        <name>2-[(2R,5Z)-2-carboxy-4-methylthiazol-5(2H)-ylidene]ethyl phosphate</name>
        <dbReference type="ChEBI" id="CHEBI:62899"/>
    </ligand>
</feature>
<dbReference type="Pfam" id="PF17792">
    <property type="entry name" value="ThiD2"/>
    <property type="match status" value="1"/>
</dbReference>
<comment type="pathway">
    <text evidence="1 9 11">Cofactor biosynthesis; thiamine diphosphate biosynthesis; thiamine phosphate from 4-amino-2-methyl-5-diphosphomethylpyrimidine and 4-methyl-5-(2-phosphoethyl)-thiazole: step 1/1.</text>
</comment>
<feature type="binding site" evidence="9">
    <location>
        <position position="222"/>
    </location>
    <ligand>
        <name>Mg(2+)</name>
        <dbReference type="ChEBI" id="CHEBI:18420"/>
    </ligand>
</feature>
<evidence type="ECO:0000256" key="1">
    <source>
        <dbReference type="ARBA" id="ARBA00005165"/>
    </source>
</evidence>
<comment type="caution">
    <text evidence="9">Lacks conserved residue(s) required for the propagation of feature annotation.</text>
</comment>
<dbReference type="PANTHER" id="PTHR20857">
    <property type="entry name" value="THIAMINE-PHOSPHATE PYROPHOSPHORYLASE"/>
    <property type="match status" value="1"/>
</dbReference>
<dbReference type="InterPro" id="IPR022998">
    <property type="entry name" value="ThiamineP_synth_TenI"/>
</dbReference>
<feature type="binding site" evidence="9">
    <location>
        <position position="270"/>
    </location>
    <ligand>
        <name>4-amino-2-methyl-5-(diphosphooxymethyl)pyrimidine</name>
        <dbReference type="ChEBI" id="CHEBI:57841"/>
    </ligand>
</feature>
<dbReference type="Gene3D" id="3.20.20.70">
    <property type="entry name" value="Aldolase class I"/>
    <property type="match status" value="1"/>
</dbReference>
<feature type="binding site" evidence="9">
    <location>
        <position position="297"/>
    </location>
    <ligand>
        <name>2-[(2R,5Z)-2-carboxy-4-methylthiazol-5(2H)-ylidene]ethyl phosphate</name>
        <dbReference type="ChEBI" id="CHEBI:62899"/>
    </ligand>
</feature>
<dbReference type="GO" id="GO:0009228">
    <property type="term" value="P:thiamine biosynthetic process"/>
    <property type="evidence" value="ECO:0007669"/>
    <property type="project" value="UniProtKB-KW"/>
</dbReference>
<evidence type="ECO:0000256" key="8">
    <source>
        <dbReference type="ARBA" id="ARBA00047883"/>
    </source>
</evidence>
<evidence type="ECO:0000256" key="5">
    <source>
        <dbReference type="ARBA" id="ARBA00022977"/>
    </source>
</evidence>
<dbReference type="NCBIfam" id="TIGR00693">
    <property type="entry name" value="thiE"/>
    <property type="match status" value="1"/>
</dbReference>
<dbReference type="InterPro" id="IPR041397">
    <property type="entry name" value="ThiD2"/>
</dbReference>
<dbReference type="PANTHER" id="PTHR20857:SF23">
    <property type="entry name" value="THIAMINE BIOSYNTHETIC BIFUNCTIONAL ENZYME"/>
    <property type="match status" value="1"/>
</dbReference>
<evidence type="ECO:0000259" key="12">
    <source>
        <dbReference type="Pfam" id="PF02581"/>
    </source>
</evidence>
<evidence type="ECO:0000256" key="3">
    <source>
        <dbReference type="ARBA" id="ARBA00022723"/>
    </source>
</evidence>
<evidence type="ECO:0000256" key="9">
    <source>
        <dbReference type="HAMAP-Rule" id="MF_00097"/>
    </source>
</evidence>
<evidence type="ECO:0000313" key="15">
    <source>
        <dbReference type="Proteomes" id="UP000177025"/>
    </source>
</evidence>
<comment type="catalytic activity">
    <reaction evidence="6 9 10">
        <text>4-methyl-5-(2-phosphooxyethyl)-thiazole + 4-amino-2-methyl-5-(diphosphooxymethyl)pyrimidine + H(+) = thiamine phosphate + diphosphate</text>
        <dbReference type="Rhea" id="RHEA:22328"/>
        <dbReference type="ChEBI" id="CHEBI:15378"/>
        <dbReference type="ChEBI" id="CHEBI:33019"/>
        <dbReference type="ChEBI" id="CHEBI:37575"/>
        <dbReference type="ChEBI" id="CHEBI:57841"/>
        <dbReference type="ChEBI" id="CHEBI:58296"/>
        <dbReference type="EC" id="2.5.1.3"/>
    </reaction>
</comment>
<dbReference type="UniPathway" id="UPA00060">
    <property type="reaction ID" value="UER00141"/>
</dbReference>
<feature type="domain" description="Thiamine phosphate synthase/TenI" evidence="12">
    <location>
        <begin position="140"/>
        <end position="318"/>
    </location>
</feature>
<dbReference type="Pfam" id="PF02581">
    <property type="entry name" value="TMP-TENI"/>
    <property type="match status" value="1"/>
</dbReference>
<dbReference type="GO" id="GO:0000287">
    <property type="term" value="F:magnesium ion binding"/>
    <property type="evidence" value="ECO:0007669"/>
    <property type="project" value="UniProtKB-UniRule"/>
</dbReference>
<comment type="caution">
    <text evidence="14">The sequence shown here is derived from an EMBL/GenBank/DDBJ whole genome shotgun (WGS) entry which is preliminary data.</text>
</comment>
<dbReference type="SUPFAM" id="SSF51391">
    <property type="entry name" value="Thiamin phosphate synthase"/>
    <property type="match status" value="1"/>
</dbReference>
<evidence type="ECO:0000256" key="11">
    <source>
        <dbReference type="RuleBase" id="RU004253"/>
    </source>
</evidence>
<protein>
    <recommendedName>
        <fullName evidence="9">Thiamine-phosphate synthase</fullName>
        <shortName evidence="9">TP synthase</shortName>
        <shortName evidence="9">TPS</shortName>
        <ecNumber evidence="9">2.5.1.3</ecNumber>
    </recommendedName>
    <alternativeName>
        <fullName evidence="9">Thiamine-phosphate pyrophosphorylase</fullName>
        <shortName evidence="9">TMP pyrophosphorylase</shortName>
        <shortName evidence="9">TMP-PPase</shortName>
    </alternativeName>
</protein>
<comment type="similarity">
    <text evidence="9 10">Belongs to the thiamine-phosphate synthase family.</text>
</comment>
<dbReference type="AlphaFoldDB" id="A0A1F4U9A4"/>
<comment type="function">
    <text evidence="9">Condenses 4-methyl-5-(beta-hydroxyethyl)thiazole monophosphate (THZ-P) and 2-methyl-4-amino-5-hydroxymethyl pyrimidine pyrophosphate (HMP-PP) to form thiamine monophosphate (TMP).</text>
</comment>
<proteinExistence type="inferred from homology"/>
<evidence type="ECO:0000256" key="2">
    <source>
        <dbReference type="ARBA" id="ARBA00022679"/>
    </source>
</evidence>
<dbReference type="CDD" id="cd00564">
    <property type="entry name" value="TMP_TenI"/>
    <property type="match status" value="1"/>
</dbReference>
<name>A0A1F4U9A4_UNCW3</name>
<dbReference type="HAMAP" id="MF_00097">
    <property type="entry name" value="TMP_synthase"/>
    <property type="match status" value="1"/>
</dbReference>